<reference evidence="3" key="2">
    <citation type="submission" date="2020-10" db="EMBL/GenBank/DDBJ databases">
        <authorList>
            <person name="Scholz U."/>
            <person name="Mascher M."/>
            <person name="Fiebig A."/>
        </authorList>
    </citation>
    <scope>NUCLEOTIDE SEQUENCE [LARGE SCALE GENOMIC DNA]</scope>
    <source>
        <strain evidence="3">cv. Morex</strain>
    </source>
</reference>
<feature type="region of interest" description="Disordered" evidence="1">
    <location>
        <begin position="1"/>
        <end position="60"/>
    </location>
</feature>
<dbReference type="InterPro" id="IPR002109">
    <property type="entry name" value="Glutaredoxin"/>
</dbReference>
<dbReference type="Proteomes" id="UP000011116">
    <property type="component" value="Chromosome 1H"/>
</dbReference>
<reference evidence="3" key="3">
    <citation type="submission" date="2022-01" db="UniProtKB">
        <authorList>
            <consortium name="EnsemblPlants"/>
        </authorList>
    </citation>
    <scope>IDENTIFICATION</scope>
    <source>
        <strain evidence="3">subsp. vulgare</strain>
    </source>
</reference>
<feature type="compositionally biased region" description="Polar residues" evidence="1">
    <location>
        <begin position="18"/>
        <end position="27"/>
    </location>
</feature>
<dbReference type="PANTHER" id="PTHR45669">
    <property type="entry name" value="GLUTAREDOXIN DOMAIN-CONTAINING CYSTEINE-RICH PROTEIN CG12206-RELATED"/>
    <property type="match status" value="1"/>
</dbReference>
<dbReference type="AlphaFoldDB" id="A0A8I6WSB1"/>
<sequence>MGWVFKSRPHKTDPKRTSPATRQSTDKTPPLPSPPSSQPPMAMWPSWVKTRASSSKSSPSTALVAAAATTRRFSITSHSPSLKDIQSLVHPEPARPPPPRVFHRLRVAASALRLLRALKSASAHDTAREPEVHVVLYFTSLRVVRRTYEDCYTVRFILRGIGATVDERDLAMDNGFVAEFAALLPPRLGLALPQVFVDGRHLGGVEEVQRLHESGELNRIVAAPASPALPRPPCGRCGDERHVPCGSCDGSRKKHSDEDGAFITCDACNENGLVRCPDCLFPAAA</sequence>
<dbReference type="Gene3D" id="3.40.30.10">
    <property type="entry name" value="Glutaredoxin"/>
    <property type="match status" value="1"/>
</dbReference>
<proteinExistence type="predicted"/>
<dbReference type="PANTHER" id="PTHR45669:SF61">
    <property type="entry name" value="OS05G0471350 PROTEIN"/>
    <property type="match status" value="1"/>
</dbReference>
<evidence type="ECO:0000313" key="3">
    <source>
        <dbReference type="EnsemblPlants" id="HORVU.MOREX.r3.1HG0071910.1.CDS1"/>
    </source>
</evidence>
<organism evidence="3 4">
    <name type="scientific">Hordeum vulgare subsp. vulgare</name>
    <name type="common">Domesticated barley</name>
    <dbReference type="NCBI Taxonomy" id="112509"/>
    <lineage>
        <taxon>Eukaryota</taxon>
        <taxon>Viridiplantae</taxon>
        <taxon>Streptophyta</taxon>
        <taxon>Embryophyta</taxon>
        <taxon>Tracheophyta</taxon>
        <taxon>Spermatophyta</taxon>
        <taxon>Magnoliopsida</taxon>
        <taxon>Liliopsida</taxon>
        <taxon>Poales</taxon>
        <taxon>Poaceae</taxon>
        <taxon>BOP clade</taxon>
        <taxon>Pooideae</taxon>
        <taxon>Triticodae</taxon>
        <taxon>Triticeae</taxon>
        <taxon>Hordeinae</taxon>
        <taxon>Hordeum</taxon>
    </lineage>
</organism>
<protein>
    <recommendedName>
        <fullName evidence="2">Glutaredoxin domain-containing protein</fullName>
    </recommendedName>
</protein>
<evidence type="ECO:0000256" key="1">
    <source>
        <dbReference type="SAM" id="MobiDB-lite"/>
    </source>
</evidence>
<keyword evidence="4" id="KW-1185">Reference proteome</keyword>
<name>A0A8I6WSB1_HORVV</name>
<dbReference type="SUPFAM" id="SSF52833">
    <property type="entry name" value="Thioredoxin-like"/>
    <property type="match status" value="1"/>
</dbReference>
<dbReference type="Pfam" id="PF23733">
    <property type="entry name" value="GRXCR1-2_C"/>
    <property type="match status" value="1"/>
</dbReference>
<gene>
    <name evidence="3" type="primary">LOC123414241</name>
</gene>
<dbReference type="CDD" id="cd03031">
    <property type="entry name" value="GRX_GRX_like"/>
    <property type="match status" value="1"/>
</dbReference>
<dbReference type="EnsemblPlants" id="HORVU.MOREX.r3.1HG0071910.1">
    <property type="protein sequence ID" value="HORVU.MOREX.r3.1HG0071910.1.CDS1"/>
    <property type="gene ID" value="HORVU.MOREX.r3.1HG0071910"/>
</dbReference>
<evidence type="ECO:0000259" key="2">
    <source>
        <dbReference type="Pfam" id="PF00462"/>
    </source>
</evidence>
<dbReference type="Pfam" id="PF00462">
    <property type="entry name" value="Glutaredoxin"/>
    <property type="match status" value="1"/>
</dbReference>
<dbReference type="Gramene" id="HORVU.MOREX.r2.1HG0058030.1">
    <property type="protein sequence ID" value="HORVU.MOREX.r2.1HG0058030.1.CDS.1"/>
    <property type="gene ID" value="HORVU.MOREX.r2.1HG0058030"/>
</dbReference>
<accession>A0A8I6WSB1</accession>
<dbReference type="Gramene" id="HORVU.MOREX.r3.1HG0071910.1">
    <property type="protein sequence ID" value="HORVU.MOREX.r3.1HG0071910.1.CDS1"/>
    <property type="gene ID" value="HORVU.MOREX.r3.1HG0071910"/>
</dbReference>
<feature type="domain" description="Glutaredoxin" evidence="2">
    <location>
        <begin position="135"/>
        <end position="201"/>
    </location>
</feature>
<dbReference type="SMR" id="A0A8I6WSB1"/>
<evidence type="ECO:0000313" key="4">
    <source>
        <dbReference type="Proteomes" id="UP000011116"/>
    </source>
</evidence>
<feature type="compositionally biased region" description="Pro residues" evidence="1">
    <location>
        <begin position="29"/>
        <end position="38"/>
    </location>
</feature>
<feature type="compositionally biased region" description="Low complexity" evidence="1">
    <location>
        <begin position="39"/>
        <end position="60"/>
    </location>
</feature>
<reference evidence="4" key="1">
    <citation type="journal article" date="2012" name="Nature">
        <title>A physical, genetic and functional sequence assembly of the barley genome.</title>
        <authorList>
            <consortium name="The International Barley Genome Sequencing Consortium"/>
            <person name="Mayer K.F."/>
            <person name="Waugh R."/>
            <person name="Brown J.W."/>
            <person name="Schulman A."/>
            <person name="Langridge P."/>
            <person name="Platzer M."/>
            <person name="Fincher G.B."/>
            <person name="Muehlbauer G.J."/>
            <person name="Sato K."/>
            <person name="Close T.J."/>
            <person name="Wise R.P."/>
            <person name="Stein N."/>
        </authorList>
    </citation>
    <scope>NUCLEOTIDE SEQUENCE [LARGE SCALE GENOMIC DNA]</scope>
    <source>
        <strain evidence="4">cv. Morex</strain>
    </source>
</reference>
<dbReference type="InterPro" id="IPR036249">
    <property type="entry name" value="Thioredoxin-like_sf"/>
</dbReference>
<dbReference type="PROSITE" id="PS51354">
    <property type="entry name" value="GLUTAREDOXIN_2"/>
    <property type="match status" value="1"/>
</dbReference>